<comment type="caution">
    <text evidence="2">The sequence shown here is derived from an EMBL/GenBank/DDBJ whole genome shotgun (WGS) entry which is preliminary data.</text>
</comment>
<gene>
    <name evidence="2" type="ORF">ACHHYP_06806</name>
</gene>
<evidence type="ECO:0000256" key="1">
    <source>
        <dbReference type="SAM" id="MobiDB-lite"/>
    </source>
</evidence>
<name>A0A1V9YS55_ACHHY</name>
<feature type="compositionally biased region" description="Low complexity" evidence="1">
    <location>
        <begin position="33"/>
        <end position="42"/>
    </location>
</feature>
<dbReference type="STRING" id="1202772.A0A1V9YS55"/>
<feature type="region of interest" description="Disordered" evidence="1">
    <location>
        <begin position="33"/>
        <end position="58"/>
    </location>
</feature>
<proteinExistence type="predicted"/>
<evidence type="ECO:0000313" key="3">
    <source>
        <dbReference type="Proteomes" id="UP000243579"/>
    </source>
</evidence>
<dbReference type="EMBL" id="JNBR01001304">
    <property type="protein sequence ID" value="OQR88451.1"/>
    <property type="molecule type" value="Genomic_DNA"/>
</dbReference>
<organism evidence="2 3">
    <name type="scientific">Achlya hypogyna</name>
    <name type="common">Oomycete</name>
    <name type="synonym">Protoachlya hypogyna</name>
    <dbReference type="NCBI Taxonomy" id="1202772"/>
    <lineage>
        <taxon>Eukaryota</taxon>
        <taxon>Sar</taxon>
        <taxon>Stramenopiles</taxon>
        <taxon>Oomycota</taxon>
        <taxon>Saprolegniomycetes</taxon>
        <taxon>Saprolegniales</taxon>
        <taxon>Achlyaceae</taxon>
        <taxon>Achlya</taxon>
    </lineage>
</organism>
<keyword evidence="3" id="KW-1185">Reference proteome</keyword>
<dbReference type="AlphaFoldDB" id="A0A1V9YS55"/>
<sequence length="389" mass="43925">MEILEVFNDGAAEDAFASIETISAFLSSTVDFSDPAASSSPSEDIGTPPAQVGKRPYQRPKKELEYLRAKHDTLTRQLKRLQERQCSVDDAVLLPWKARAVEQAKSAQRALHENARLRELVEDQLSVIQALEKVLNKRPKLVQFPPPDVTWKQAILGTTNRLADLEQLMQHQLEKLECEWIRHGLHDAQIERKSFHKGFVESREQNANGDTNMGICFVGSKMAPLDFCTMSEIVWWHKTNPTGPNSAVLEAFHPDLVYVREDIVLPDPTMPVMEARTALRKYVLEDRVIIVWRSIVQDALQPHNSNNLICNREGWTVFHAKDATESYLQLCMRMATPIFPPALQAVQPAVGTLTELLLQATEENHIRFGGKLHSAIAAQKRLIDSDQKG</sequence>
<evidence type="ECO:0008006" key="4">
    <source>
        <dbReference type="Google" id="ProtNLM"/>
    </source>
</evidence>
<dbReference type="OrthoDB" id="73842at2759"/>
<dbReference type="Proteomes" id="UP000243579">
    <property type="component" value="Unassembled WGS sequence"/>
</dbReference>
<accession>A0A1V9YS55</accession>
<evidence type="ECO:0000313" key="2">
    <source>
        <dbReference type="EMBL" id="OQR88451.1"/>
    </source>
</evidence>
<reference evidence="2 3" key="1">
    <citation type="journal article" date="2014" name="Genome Biol. Evol.">
        <title>The secreted proteins of Achlya hypogyna and Thraustotheca clavata identify the ancestral oomycete secretome and reveal gene acquisitions by horizontal gene transfer.</title>
        <authorList>
            <person name="Misner I."/>
            <person name="Blouin N."/>
            <person name="Leonard G."/>
            <person name="Richards T.A."/>
            <person name="Lane C.E."/>
        </authorList>
    </citation>
    <scope>NUCLEOTIDE SEQUENCE [LARGE SCALE GENOMIC DNA]</scope>
    <source>
        <strain evidence="2 3">ATCC 48635</strain>
    </source>
</reference>
<protein>
    <recommendedName>
        <fullName evidence="4">M96 mating-specific protein family</fullName>
    </recommendedName>
</protein>